<name>A0ABV5ZVY0_9PSEU</name>
<keyword evidence="4" id="KW-0808">Transferase</keyword>
<dbReference type="Gene3D" id="3.90.1150.10">
    <property type="entry name" value="Aspartate Aminotransferase, domain 1"/>
    <property type="match status" value="1"/>
</dbReference>
<dbReference type="Gene3D" id="3.40.640.10">
    <property type="entry name" value="Type I PLP-dependent aspartate aminotransferase-like (Major domain)"/>
    <property type="match status" value="1"/>
</dbReference>
<evidence type="ECO:0000313" key="4">
    <source>
        <dbReference type="EMBL" id="MFB9904174.1"/>
    </source>
</evidence>
<gene>
    <name evidence="4" type="ORF">ACFFQA_09490</name>
</gene>
<evidence type="ECO:0000256" key="2">
    <source>
        <dbReference type="ARBA" id="ARBA00037999"/>
    </source>
</evidence>
<dbReference type="InterPro" id="IPR000653">
    <property type="entry name" value="DegT/StrS_aminotransferase"/>
</dbReference>
<dbReference type="PANTHER" id="PTHR30244">
    <property type="entry name" value="TRANSAMINASE"/>
    <property type="match status" value="1"/>
</dbReference>
<proteinExistence type="inferred from homology"/>
<dbReference type="GO" id="GO:0008483">
    <property type="term" value="F:transaminase activity"/>
    <property type="evidence" value="ECO:0007669"/>
    <property type="project" value="UniProtKB-KW"/>
</dbReference>
<dbReference type="InterPro" id="IPR015424">
    <property type="entry name" value="PyrdxlP-dep_Trfase"/>
</dbReference>
<comment type="caution">
    <text evidence="4">The sequence shown here is derived from an EMBL/GenBank/DDBJ whole genome shotgun (WGS) entry which is preliminary data.</text>
</comment>
<keyword evidence="5" id="KW-1185">Reference proteome</keyword>
<dbReference type="RefSeq" id="WP_377851336.1">
    <property type="nucleotide sequence ID" value="NZ_JBHLZU010000007.1"/>
</dbReference>
<dbReference type="Pfam" id="PF01041">
    <property type="entry name" value="DegT_DnrJ_EryC1"/>
    <property type="match status" value="1"/>
</dbReference>
<dbReference type="EMBL" id="JBHLZU010000007">
    <property type="protein sequence ID" value="MFB9904174.1"/>
    <property type="molecule type" value="Genomic_DNA"/>
</dbReference>
<evidence type="ECO:0000313" key="5">
    <source>
        <dbReference type="Proteomes" id="UP001589693"/>
    </source>
</evidence>
<sequence>MNVPFLDVRAAYLDLREEIDAAVLRVLSSGWYLLGPEIESFESEFAAYCGARHCVAVGSGCDALELTLRGLGIGPGDEVIVPSHTFIATWLAVSEVGALPVPVEPDERTHVLDPALVEAAITPRTKAIMPVHLYGHPADTDAIGEIAARHGLHVVGDAAQAHGARVRGKRVGSTGTATAFSFYPGKNLGALGDGGAMVTDDPELAERVRLLRNYGSKVKYQHEVQATNSRLDEVQAAALRVKLPHLDAWTDRRRAVADRYLTELAGLPDLELPHVEPWAEHVWHLFVVRTPRREELRRALTEAGIGSLIHYPVPVHLSRAYADERRPEGSFPLAERAAGEVLSLPMGPHLSDDEVTEVVSAVRTALTRQTSPA</sequence>
<comment type="similarity">
    <text evidence="2 3">Belongs to the DegT/DnrJ/EryC1 family.</text>
</comment>
<dbReference type="SUPFAM" id="SSF53383">
    <property type="entry name" value="PLP-dependent transferases"/>
    <property type="match status" value="1"/>
</dbReference>
<dbReference type="InterPro" id="IPR015421">
    <property type="entry name" value="PyrdxlP-dep_Trfase_major"/>
</dbReference>
<evidence type="ECO:0000256" key="1">
    <source>
        <dbReference type="ARBA" id="ARBA00022898"/>
    </source>
</evidence>
<keyword evidence="4" id="KW-0032">Aminotransferase</keyword>
<evidence type="ECO:0000256" key="3">
    <source>
        <dbReference type="RuleBase" id="RU004508"/>
    </source>
</evidence>
<organism evidence="4 5">
    <name type="scientific">Allokutzneria oryzae</name>
    <dbReference type="NCBI Taxonomy" id="1378989"/>
    <lineage>
        <taxon>Bacteria</taxon>
        <taxon>Bacillati</taxon>
        <taxon>Actinomycetota</taxon>
        <taxon>Actinomycetes</taxon>
        <taxon>Pseudonocardiales</taxon>
        <taxon>Pseudonocardiaceae</taxon>
        <taxon>Allokutzneria</taxon>
    </lineage>
</organism>
<dbReference type="InterPro" id="IPR015422">
    <property type="entry name" value="PyrdxlP-dep_Trfase_small"/>
</dbReference>
<dbReference type="CDD" id="cd00616">
    <property type="entry name" value="AHBA_syn"/>
    <property type="match status" value="1"/>
</dbReference>
<keyword evidence="1 3" id="KW-0663">Pyridoxal phosphate</keyword>
<accession>A0ABV5ZVY0</accession>
<dbReference type="PIRSF" id="PIRSF000390">
    <property type="entry name" value="PLP_StrS"/>
    <property type="match status" value="1"/>
</dbReference>
<reference evidence="4 5" key="1">
    <citation type="submission" date="2024-09" db="EMBL/GenBank/DDBJ databases">
        <authorList>
            <person name="Sun Q."/>
            <person name="Mori K."/>
        </authorList>
    </citation>
    <scope>NUCLEOTIDE SEQUENCE [LARGE SCALE GENOMIC DNA]</scope>
    <source>
        <strain evidence="4 5">TBRC 7907</strain>
    </source>
</reference>
<protein>
    <submittedName>
        <fullName evidence="4">DegT/DnrJ/EryC1/StrS family aminotransferase</fullName>
    </submittedName>
</protein>
<dbReference type="Proteomes" id="UP001589693">
    <property type="component" value="Unassembled WGS sequence"/>
</dbReference>
<dbReference type="PANTHER" id="PTHR30244:SF36">
    <property type="entry name" value="3-OXO-GLUCOSE-6-PHOSPHATE:GLUTAMATE AMINOTRANSFERASE"/>
    <property type="match status" value="1"/>
</dbReference>